<accession>A0A413YU39</accession>
<dbReference type="EMBL" id="QSHM01000010">
    <property type="protein sequence ID" value="RHC12569.1"/>
    <property type="molecule type" value="Genomic_DNA"/>
</dbReference>
<dbReference type="Pfam" id="PF24703">
    <property type="entry name" value="DUF7666"/>
    <property type="match status" value="1"/>
</dbReference>
<name>A0A413YU39_9FIRM</name>
<feature type="domain" description="DUF7666" evidence="1">
    <location>
        <begin position="1"/>
        <end position="94"/>
    </location>
</feature>
<protein>
    <recommendedName>
        <fullName evidence="1">DUF7666 domain-containing protein</fullName>
    </recommendedName>
</protein>
<evidence type="ECO:0000259" key="1">
    <source>
        <dbReference type="Pfam" id="PF24703"/>
    </source>
</evidence>
<dbReference type="AlphaFoldDB" id="A0A413YU39"/>
<comment type="caution">
    <text evidence="2">The sequence shown here is derived from an EMBL/GenBank/DDBJ whole genome shotgun (WGS) entry which is preliminary data.</text>
</comment>
<gene>
    <name evidence="2" type="ORF">DW858_09375</name>
</gene>
<sequence>MKAIKAFNSDLCATLGKGVMQYEPGKTYKESEAKCARNGFHCAENPLCALGYYSGLDSRFFIVEAGGEVNQDGNGTRISCTEITLLKEITRIQLAALACEYIRKHPDREEKGTHLNRDVGSVNLKGDFIIVRGKEPRGRGVKGSYIFLIEEKRDSLEIESIQALYVDGTKIKADKYYRLRGGAICKEKN</sequence>
<dbReference type="RefSeq" id="WP_118362797.1">
    <property type="nucleotide sequence ID" value="NZ_QSHM01000010.1"/>
</dbReference>
<dbReference type="InterPro" id="IPR056083">
    <property type="entry name" value="DUF7666"/>
</dbReference>
<organism evidence="2 3">
    <name type="scientific">Lachnospira eligens</name>
    <dbReference type="NCBI Taxonomy" id="39485"/>
    <lineage>
        <taxon>Bacteria</taxon>
        <taxon>Bacillati</taxon>
        <taxon>Bacillota</taxon>
        <taxon>Clostridia</taxon>
        <taxon>Lachnospirales</taxon>
        <taxon>Lachnospiraceae</taxon>
        <taxon>Lachnospira</taxon>
    </lineage>
</organism>
<evidence type="ECO:0000313" key="3">
    <source>
        <dbReference type="Proteomes" id="UP000285844"/>
    </source>
</evidence>
<dbReference type="Proteomes" id="UP000285844">
    <property type="component" value="Unassembled WGS sequence"/>
</dbReference>
<proteinExistence type="predicted"/>
<evidence type="ECO:0000313" key="2">
    <source>
        <dbReference type="EMBL" id="RHC12569.1"/>
    </source>
</evidence>
<reference evidence="2 3" key="1">
    <citation type="submission" date="2018-08" db="EMBL/GenBank/DDBJ databases">
        <title>A genome reference for cultivated species of the human gut microbiota.</title>
        <authorList>
            <person name="Zou Y."/>
            <person name="Xue W."/>
            <person name="Luo G."/>
        </authorList>
    </citation>
    <scope>NUCLEOTIDE SEQUENCE [LARGE SCALE GENOMIC DNA]</scope>
    <source>
        <strain evidence="2 3">AM37-3BH</strain>
    </source>
</reference>